<dbReference type="HOGENOM" id="CLU_425711_0_0_11"/>
<keyword evidence="2" id="KW-0677">Repeat</keyword>
<sequence length="643" mass="66524">MLDGVSPAPVGHELGLEACGSEHPDQGESGSDDCLDHGRSVPMATSWPAVAAREFEEVTRSTWPLPTSRLSCTYPTTSTRQHPQDPVPGQARPLPSVPPSLTTDDATEPPVDLQPDRTSRTPRGAALWAGTSATAGILAATVLEATPAWTMLVVLVALLPAISLLAPRVRFAGHLSVVTGIGVVSLGAVLESRALVHPVPLLADGDLSTLAAGTRAYVPLALVVAGVALVLLGLGWWRRSRAWVVSGMVVVAVLAVGLLLALLARNAYLSSRYPEVPSFDVSFWFEALTWSIACVASVVAAARPPALAHHSSVPDGESTSTPAPSRRAVLVVTSLVVVGAVGGAAAWWWDGYAPRIVLADAFADPALGRCVGSMLGSTEKTSKSALADLSFLECPGKDVGDLDGIDRLQGLNTLDLSGNRLGDLTELGTLEDLRHIDLSSNAVSDLSPLAPLVQLSTLTLSSNQVQDLTPLAGMSRLVDLDVAGNQVISLAGVGSLTSLQYLVLSGNPVADLTELGQLPLLGELVAADAQIADLSPLASSTGLTRVTLDRNEVVDPSPLCGSPVLAYLAVSDNRITDASTLSGCPALSELWLGGNQVTDVSPLLEVRTLLGVDLSGSGPTVDRGVEQLRESGVYVGGLASGRG</sequence>
<keyword evidence="4" id="KW-1133">Transmembrane helix</keyword>
<keyword evidence="4" id="KW-0812">Transmembrane</keyword>
<dbReference type="AlphaFoldDB" id="D1BGK1"/>
<dbReference type="SUPFAM" id="SSF52058">
    <property type="entry name" value="L domain-like"/>
    <property type="match status" value="1"/>
</dbReference>
<dbReference type="InterPro" id="IPR001611">
    <property type="entry name" value="Leu-rich_rpt"/>
</dbReference>
<reference evidence="5 6" key="1">
    <citation type="journal article" date="2009" name="Stand. Genomic Sci.">
        <title>Complete genome sequence of Sanguibacter keddieii type strain (ST-74).</title>
        <authorList>
            <person name="Ivanova N."/>
            <person name="Sikorski J."/>
            <person name="Sims D."/>
            <person name="Brettin T."/>
            <person name="Detter J.C."/>
            <person name="Han C."/>
            <person name="Lapidus A."/>
            <person name="Copeland A."/>
            <person name="Glavina Del Rio T."/>
            <person name="Nolan M."/>
            <person name="Chen F."/>
            <person name="Lucas S."/>
            <person name="Tice H."/>
            <person name="Cheng J.F."/>
            <person name="Bruce D."/>
            <person name="Goodwin L."/>
            <person name="Pitluck S."/>
            <person name="Pati A."/>
            <person name="Mavromatis K."/>
            <person name="Chen A."/>
            <person name="Palaniappan K."/>
            <person name="D'haeseleer P."/>
            <person name="Chain P."/>
            <person name="Bristow J."/>
            <person name="Eisen J.A."/>
            <person name="Markowitz V."/>
            <person name="Hugenholtz P."/>
            <person name="Goker M."/>
            <person name="Pukall R."/>
            <person name="Klenk H.P."/>
            <person name="Kyrpides N.C."/>
        </authorList>
    </citation>
    <scope>NUCLEOTIDE SEQUENCE [LARGE SCALE GENOMIC DNA]</scope>
    <source>
        <strain evidence="6">ATCC 51767 / DSM 10542 / NCFB 3025 / ST-74</strain>
    </source>
</reference>
<feature type="transmembrane region" description="Helical" evidence="4">
    <location>
        <begin position="216"/>
        <end position="236"/>
    </location>
</feature>
<feature type="region of interest" description="Disordered" evidence="3">
    <location>
        <begin position="1"/>
        <end position="40"/>
    </location>
</feature>
<feature type="region of interest" description="Disordered" evidence="3">
    <location>
        <begin position="66"/>
        <end position="122"/>
    </location>
</feature>
<dbReference type="Proteomes" id="UP000000322">
    <property type="component" value="Chromosome"/>
</dbReference>
<evidence type="ECO:0000313" key="6">
    <source>
        <dbReference type="Proteomes" id="UP000000322"/>
    </source>
</evidence>
<evidence type="ECO:0008006" key="7">
    <source>
        <dbReference type="Google" id="ProtNLM"/>
    </source>
</evidence>
<feature type="transmembrane region" description="Helical" evidence="4">
    <location>
        <begin position="149"/>
        <end position="166"/>
    </location>
</feature>
<evidence type="ECO:0000256" key="4">
    <source>
        <dbReference type="SAM" id="Phobius"/>
    </source>
</evidence>
<dbReference type="EMBL" id="CP001819">
    <property type="protein sequence ID" value="ACZ21578.1"/>
    <property type="molecule type" value="Genomic_DNA"/>
</dbReference>
<keyword evidence="1" id="KW-0433">Leucine-rich repeat</keyword>
<dbReference type="SMART" id="SM00369">
    <property type="entry name" value="LRR_TYP"/>
    <property type="match status" value="3"/>
</dbReference>
<accession>D1BGK1</accession>
<dbReference type="PANTHER" id="PTHR18849">
    <property type="entry name" value="LEUCINE RICH REPEAT PROTEIN"/>
    <property type="match status" value="1"/>
</dbReference>
<feature type="transmembrane region" description="Helical" evidence="4">
    <location>
        <begin position="283"/>
        <end position="302"/>
    </location>
</feature>
<evidence type="ECO:0000256" key="3">
    <source>
        <dbReference type="SAM" id="MobiDB-lite"/>
    </source>
</evidence>
<feature type="compositionally biased region" description="Polar residues" evidence="3">
    <location>
        <begin position="66"/>
        <end position="81"/>
    </location>
</feature>
<protein>
    <recommendedName>
        <fullName evidence="7">Leucine Rich Repeat (LRR)-containing protein</fullName>
    </recommendedName>
</protein>
<dbReference type="PANTHER" id="PTHR18849:SF0">
    <property type="entry name" value="CILIA- AND FLAGELLA-ASSOCIATED PROTEIN 410-RELATED"/>
    <property type="match status" value="1"/>
</dbReference>
<feature type="transmembrane region" description="Helical" evidence="4">
    <location>
        <begin position="328"/>
        <end position="349"/>
    </location>
</feature>
<feature type="transmembrane region" description="Helical" evidence="4">
    <location>
        <begin position="125"/>
        <end position="143"/>
    </location>
</feature>
<evidence type="ECO:0000256" key="1">
    <source>
        <dbReference type="ARBA" id="ARBA00022614"/>
    </source>
</evidence>
<feature type="transmembrane region" description="Helical" evidence="4">
    <location>
        <begin position="173"/>
        <end position="196"/>
    </location>
</feature>
<keyword evidence="6" id="KW-1185">Reference proteome</keyword>
<dbReference type="InterPro" id="IPR025875">
    <property type="entry name" value="Leu-rich_rpt_4"/>
</dbReference>
<evidence type="ECO:0000256" key="2">
    <source>
        <dbReference type="ARBA" id="ARBA00022737"/>
    </source>
</evidence>
<dbReference type="PROSITE" id="PS51450">
    <property type="entry name" value="LRR"/>
    <property type="match status" value="4"/>
</dbReference>
<dbReference type="Pfam" id="PF12799">
    <property type="entry name" value="LRR_4"/>
    <property type="match status" value="2"/>
</dbReference>
<evidence type="ECO:0000313" key="5">
    <source>
        <dbReference type="EMBL" id="ACZ21578.1"/>
    </source>
</evidence>
<dbReference type="InterPro" id="IPR032675">
    <property type="entry name" value="LRR_dom_sf"/>
</dbReference>
<feature type="transmembrane region" description="Helical" evidence="4">
    <location>
        <begin position="243"/>
        <end position="263"/>
    </location>
</feature>
<dbReference type="InterPro" id="IPR003591">
    <property type="entry name" value="Leu-rich_rpt_typical-subtyp"/>
</dbReference>
<gene>
    <name evidence="5" type="ordered locus">Sked_16430</name>
</gene>
<organism evidence="5 6">
    <name type="scientific">Sanguibacter keddieii (strain ATCC 51767 / DSM 10542 / NCFB 3025 / ST-74)</name>
    <dbReference type="NCBI Taxonomy" id="446469"/>
    <lineage>
        <taxon>Bacteria</taxon>
        <taxon>Bacillati</taxon>
        <taxon>Actinomycetota</taxon>
        <taxon>Actinomycetes</taxon>
        <taxon>Micrococcales</taxon>
        <taxon>Sanguibacteraceae</taxon>
        <taxon>Sanguibacter</taxon>
    </lineage>
</organism>
<name>D1BGK1_SANKS</name>
<dbReference type="eggNOG" id="COG4886">
    <property type="taxonomic scope" value="Bacteria"/>
</dbReference>
<proteinExistence type="predicted"/>
<dbReference type="Gene3D" id="3.80.10.10">
    <property type="entry name" value="Ribonuclease Inhibitor"/>
    <property type="match status" value="1"/>
</dbReference>
<keyword evidence="4" id="KW-0472">Membrane</keyword>
<dbReference type="KEGG" id="ske:Sked_16430"/>